<gene>
    <name evidence="2" type="ORF">DK846_16705</name>
</gene>
<keyword evidence="1" id="KW-1133">Transmembrane helix</keyword>
<reference evidence="2 3" key="1">
    <citation type="submission" date="2018-05" db="EMBL/GenBank/DDBJ databases">
        <title>Draft genome of Methanospirillum lacunae Ki8-1.</title>
        <authorList>
            <person name="Dueholm M.S."/>
            <person name="Nielsen P.H."/>
            <person name="Bakmann L.F."/>
            <person name="Otzen D.E."/>
        </authorList>
    </citation>
    <scope>NUCLEOTIDE SEQUENCE [LARGE SCALE GENOMIC DNA]</scope>
    <source>
        <strain evidence="2 3">Ki8-1</strain>
    </source>
</reference>
<dbReference type="Pfam" id="PF22564">
    <property type="entry name" value="HAAS"/>
    <property type="match status" value="1"/>
</dbReference>
<dbReference type="Proteomes" id="UP000245657">
    <property type="component" value="Unassembled WGS sequence"/>
</dbReference>
<proteinExistence type="predicted"/>
<feature type="transmembrane region" description="Helical" evidence="1">
    <location>
        <begin position="146"/>
        <end position="168"/>
    </location>
</feature>
<feature type="transmembrane region" description="Helical" evidence="1">
    <location>
        <begin position="90"/>
        <end position="113"/>
    </location>
</feature>
<evidence type="ECO:0000313" key="3">
    <source>
        <dbReference type="Proteomes" id="UP000245657"/>
    </source>
</evidence>
<feature type="transmembrane region" description="Helical" evidence="1">
    <location>
        <begin position="120"/>
        <end position="140"/>
    </location>
</feature>
<evidence type="ECO:0008006" key="4">
    <source>
        <dbReference type="Google" id="ProtNLM"/>
    </source>
</evidence>
<keyword evidence="3" id="KW-1185">Reference proteome</keyword>
<sequence length="193" mass="21306">MQKDEYLSQLRQAIRALPEDEQEEILADYDEHFRMGITEGRTEVEIASALGDPRSIGKEYAAVSLVNRAEESPSARGIGRAVLATVGLGLFNLFVVFLPFLILVLMIVLILIIGFSIACAGPFLAGYAVLILIGVLPMQLDTPPLAAVFFGIGLTSAGLLMIALDYWLTRICYRQTIRYLRWNIEVISGKETL</sequence>
<dbReference type="GeneID" id="97550076"/>
<accession>A0A2V2MWN0</accession>
<dbReference type="OrthoDB" id="116583at2157"/>
<dbReference type="EMBL" id="QGMY01000018">
    <property type="protein sequence ID" value="PWR69816.1"/>
    <property type="molecule type" value="Genomic_DNA"/>
</dbReference>
<protein>
    <recommendedName>
        <fullName evidence="4">DUF1700 domain-containing protein</fullName>
    </recommendedName>
</protein>
<keyword evidence="1" id="KW-0472">Membrane</keyword>
<keyword evidence="1" id="KW-0812">Transmembrane</keyword>
<organism evidence="2 3">
    <name type="scientific">Methanospirillum lacunae</name>
    <dbReference type="NCBI Taxonomy" id="668570"/>
    <lineage>
        <taxon>Archaea</taxon>
        <taxon>Methanobacteriati</taxon>
        <taxon>Methanobacteriota</taxon>
        <taxon>Stenosarchaea group</taxon>
        <taxon>Methanomicrobia</taxon>
        <taxon>Methanomicrobiales</taxon>
        <taxon>Methanospirillaceae</taxon>
        <taxon>Methanospirillum</taxon>
    </lineage>
</organism>
<name>A0A2V2MWN0_9EURY</name>
<comment type="caution">
    <text evidence="2">The sequence shown here is derived from an EMBL/GenBank/DDBJ whole genome shotgun (WGS) entry which is preliminary data.</text>
</comment>
<evidence type="ECO:0000313" key="2">
    <source>
        <dbReference type="EMBL" id="PWR69816.1"/>
    </source>
</evidence>
<evidence type="ECO:0000256" key="1">
    <source>
        <dbReference type="SAM" id="Phobius"/>
    </source>
</evidence>
<dbReference type="RefSeq" id="WP_109970140.1">
    <property type="nucleotide sequence ID" value="NZ_CP176093.1"/>
</dbReference>
<dbReference type="AlphaFoldDB" id="A0A2V2MWN0"/>